<dbReference type="InterPro" id="IPR016181">
    <property type="entry name" value="Acyl_CoA_acyltransferase"/>
</dbReference>
<name>A0A212IZ10_9BACT</name>
<evidence type="ECO:0000313" key="7">
    <source>
        <dbReference type="EMBL" id="SBV92397.1"/>
    </source>
</evidence>
<evidence type="ECO:0000256" key="5">
    <source>
        <dbReference type="ARBA" id="ARBA00023315"/>
    </source>
</evidence>
<keyword evidence="5" id="KW-0012">Acyltransferase</keyword>
<accession>A0A212IZ10</accession>
<keyword evidence="4" id="KW-0573">Peptidoglycan synthesis</keyword>
<dbReference type="GO" id="GO:0071555">
    <property type="term" value="P:cell wall organization"/>
    <property type="evidence" value="ECO:0007669"/>
    <property type="project" value="UniProtKB-KW"/>
</dbReference>
<evidence type="ECO:0008006" key="8">
    <source>
        <dbReference type="Google" id="ProtNLM"/>
    </source>
</evidence>
<dbReference type="Gene3D" id="3.40.630.30">
    <property type="match status" value="1"/>
</dbReference>
<proteinExistence type="inferred from homology"/>
<evidence type="ECO:0000256" key="3">
    <source>
        <dbReference type="ARBA" id="ARBA00022960"/>
    </source>
</evidence>
<protein>
    <recommendedName>
        <fullName evidence="8">BioF2-like acetyltransferase domain-containing protein</fullName>
    </recommendedName>
</protein>
<dbReference type="GO" id="GO:0008360">
    <property type="term" value="P:regulation of cell shape"/>
    <property type="evidence" value="ECO:0007669"/>
    <property type="project" value="UniProtKB-KW"/>
</dbReference>
<dbReference type="GO" id="GO:0016755">
    <property type="term" value="F:aminoacyltransferase activity"/>
    <property type="evidence" value="ECO:0007669"/>
    <property type="project" value="InterPro"/>
</dbReference>
<dbReference type="RefSeq" id="WP_296938494.1">
    <property type="nucleotide sequence ID" value="NZ_LT599032.1"/>
</dbReference>
<dbReference type="InterPro" id="IPR003447">
    <property type="entry name" value="FEMABX"/>
</dbReference>
<evidence type="ECO:0000256" key="1">
    <source>
        <dbReference type="ARBA" id="ARBA00009943"/>
    </source>
</evidence>
<dbReference type="PANTHER" id="PTHR36174:SF1">
    <property type="entry name" value="LIPID II:GLYCINE GLYCYLTRANSFERASE"/>
    <property type="match status" value="1"/>
</dbReference>
<gene>
    <name evidence="7" type="ORF">KL86DYS1_10599</name>
</gene>
<dbReference type="Pfam" id="PF02388">
    <property type="entry name" value="FemAB"/>
    <property type="match status" value="2"/>
</dbReference>
<sequence length="373" mass="43109">MTIDILEKATRDINNTPIVQQTAFWSEVKTHQGLETKAFDFKVKNRDIYTNVGGHSYTYADLLVLQKPLDSQYSIAYVPYGPEIEPSEEYQGRFLEELSEIMRSYLPKSCIAIRYDLNWQSHWCDESYFDESGLWTGPPDKKFQEFNLNYNTIEWNLRKSNSDILPSTTVFLDLSLSEEDMLMQMKPKTRYNIRLAEKKGVRVFQAGMDKISVWYKLYKETALRNGLFINDIEYFVSVLTARADDTSSPAHVELLIAEHEGEPLAAIFLVMSGHRGTYLYGASSSHKRNYMPAYALQWEAVKIAKANGCTEYDMFGVSPGPDRSHPMYGLYQFKTGFGGELFHHLGCWDYLLDEENYKYLQISEMNAQGYYLS</sequence>
<keyword evidence="3" id="KW-0133">Cell shape</keyword>
<evidence type="ECO:0000256" key="6">
    <source>
        <dbReference type="ARBA" id="ARBA00023316"/>
    </source>
</evidence>
<comment type="similarity">
    <text evidence="1">Belongs to the FemABX family.</text>
</comment>
<dbReference type="EMBL" id="FLUM01000001">
    <property type="protein sequence ID" value="SBV92397.1"/>
    <property type="molecule type" value="Genomic_DNA"/>
</dbReference>
<reference evidence="7" key="1">
    <citation type="submission" date="2016-04" db="EMBL/GenBank/DDBJ databases">
        <authorList>
            <person name="Evans L.H."/>
            <person name="Alamgir A."/>
            <person name="Owens N."/>
            <person name="Weber N.D."/>
            <person name="Virtaneva K."/>
            <person name="Barbian K."/>
            <person name="Babar A."/>
            <person name="Rosenke K."/>
        </authorList>
    </citation>
    <scope>NUCLEOTIDE SEQUENCE</scope>
    <source>
        <strain evidence="7">86-1</strain>
    </source>
</reference>
<dbReference type="SUPFAM" id="SSF55729">
    <property type="entry name" value="Acyl-CoA N-acyltransferases (Nat)"/>
    <property type="match status" value="1"/>
</dbReference>
<organism evidence="7">
    <name type="scientific">uncultured Dysgonomonas sp</name>
    <dbReference type="NCBI Taxonomy" id="206096"/>
    <lineage>
        <taxon>Bacteria</taxon>
        <taxon>Pseudomonadati</taxon>
        <taxon>Bacteroidota</taxon>
        <taxon>Bacteroidia</taxon>
        <taxon>Bacteroidales</taxon>
        <taxon>Dysgonomonadaceae</taxon>
        <taxon>Dysgonomonas</taxon>
        <taxon>environmental samples</taxon>
    </lineage>
</organism>
<dbReference type="GO" id="GO:0009252">
    <property type="term" value="P:peptidoglycan biosynthetic process"/>
    <property type="evidence" value="ECO:0007669"/>
    <property type="project" value="UniProtKB-KW"/>
</dbReference>
<evidence type="ECO:0000256" key="4">
    <source>
        <dbReference type="ARBA" id="ARBA00022984"/>
    </source>
</evidence>
<dbReference type="AlphaFoldDB" id="A0A212IZ10"/>
<dbReference type="PANTHER" id="PTHR36174">
    <property type="entry name" value="LIPID II:GLYCINE GLYCYLTRANSFERASE"/>
    <property type="match status" value="1"/>
</dbReference>
<keyword evidence="2" id="KW-0808">Transferase</keyword>
<evidence type="ECO:0000256" key="2">
    <source>
        <dbReference type="ARBA" id="ARBA00022679"/>
    </source>
</evidence>
<dbReference type="PROSITE" id="PS51191">
    <property type="entry name" value="FEMABX"/>
    <property type="match status" value="1"/>
</dbReference>
<dbReference type="InterPro" id="IPR050644">
    <property type="entry name" value="PG_Glycine_Bridge_Synth"/>
</dbReference>
<keyword evidence="6" id="KW-0961">Cell wall biogenesis/degradation</keyword>